<protein>
    <submittedName>
        <fullName evidence="1">DUF594 family protein</fullName>
    </submittedName>
</protein>
<name>A0AAD7LUF4_QUISA</name>
<evidence type="ECO:0000313" key="2">
    <source>
        <dbReference type="Proteomes" id="UP001163823"/>
    </source>
</evidence>
<comment type="caution">
    <text evidence="1">The sequence shown here is derived from an EMBL/GenBank/DDBJ whole genome shotgun (WGS) entry which is preliminary data.</text>
</comment>
<dbReference type="Proteomes" id="UP001163823">
    <property type="component" value="Chromosome 7"/>
</dbReference>
<proteinExistence type="predicted"/>
<sequence>MLWLEKHKNNVAVDLLHPAISLAIPLARKRWSDTMGQYNLIRFCLKDRPPKFCTVVHKIKFISLFLEKYRYKDTENVSDALKELIFEELQRRLSSTSSDVNACKQLVSRRGDWVLEQAQCLDNLEWSITKVEFDRSILLWHIATQLCYYCDRNKKSRPVQGLNCMSSRLLSRYMLYLLLMCPLMLPNGIGQIRFQDTCAEATEFFNARKYKDEKEACSLLLGVSTDISPSDVKGNICKSVLFDACRLAKELNKLETNAGWDGWKKWDLITHVWVEMLCYAASHCQWIDHAQQLRRGGELLTHVWLLMAHFGITEQVQEGHSRARLVIK</sequence>
<reference evidence="1" key="1">
    <citation type="journal article" date="2023" name="Science">
        <title>Elucidation of the pathway for biosynthesis of saponin adjuvants from the soapbark tree.</title>
        <authorList>
            <person name="Reed J."/>
            <person name="Orme A."/>
            <person name="El-Demerdash A."/>
            <person name="Owen C."/>
            <person name="Martin L.B.B."/>
            <person name="Misra R.C."/>
            <person name="Kikuchi S."/>
            <person name="Rejzek M."/>
            <person name="Martin A.C."/>
            <person name="Harkess A."/>
            <person name="Leebens-Mack J."/>
            <person name="Louveau T."/>
            <person name="Stephenson M.J."/>
            <person name="Osbourn A."/>
        </authorList>
    </citation>
    <scope>NUCLEOTIDE SEQUENCE</scope>
    <source>
        <strain evidence="1">S10</strain>
    </source>
</reference>
<dbReference type="KEGG" id="qsa:O6P43_018398"/>
<evidence type="ECO:0000313" key="1">
    <source>
        <dbReference type="EMBL" id="KAJ7963280.1"/>
    </source>
</evidence>
<gene>
    <name evidence="1" type="ORF">O6P43_018398</name>
</gene>
<dbReference type="AlphaFoldDB" id="A0AAD7LUF4"/>
<dbReference type="Pfam" id="PF04578">
    <property type="entry name" value="DUF594"/>
    <property type="match status" value="1"/>
</dbReference>
<accession>A0AAD7LUF4</accession>
<dbReference type="PANTHER" id="PTHR31325">
    <property type="entry name" value="OS01G0798800 PROTEIN-RELATED"/>
    <property type="match status" value="1"/>
</dbReference>
<organism evidence="1 2">
    <name type="scientific">Quillaja saponaria</name>
    <name type="common">Soap bark tree</name>
    <dbReference type="NCBI Taxonomy" id="32244"/>
    <lineage>
        <taxon>Eukaryota</taxon>
        <taxon>Viridiplantae</taxon>
        <taxon>Streptophyta</taxon>
        <taxon>Embryophyta</taxon>
        <taxon>Tracheophyta</taxon>
        <taxon>Spermatophyta</taxon>
        <taxon>Magnoliopsida</taxon>
        <taxon>eudicotyledons</taxon>
        <taxon>Gunneridae</taxon>
        <taxon>Pentapetalae</taxon>
        <taxon>rosids</taxon>
        <taxon>fabids</taxon>
        <taxon>Fabales</taxon>
        <taxon>Quillajaceae</taxon>
        <taxon>Quillaja</taxon>
    </lineage>
</organism>
<dbReference type="InterPro" id="IPR007658">
    <property type="entry name" value="DUF594"/>
</dbReference>
<keyword evidence="2" id="KW-1185">Reference proteome</keyword>
<dbReference type="EMBL" id="JARAOO010000007">
    <property type="protein sequence ID" value="KAJ7963280.1"/>
    <property type="molecule type" value="Genomic_DNA"/>
</dbReference>